<feature type="compositionally biased region" description="Low complexity" evidence="1">
    <location>
        <begin position="71"/>
        <end position="82"/>
    </location>
</feature>
<keyword evidence="3" id="KW-0436">Ligase</keyword>
<feature type="compositionally biased region" description="Basic residues" evidence="1">
    <location>
        <begin position="130"/>
        <end position="141"/>
    </location>
</feature>
<protein>
    <submittedName>
        <fullName evidence="3">RNA ligase/cyclic nucleotide phosphodiesterase</fullName>
    </submittedName>
</protein>
<evidence type="ECO:0000256" key="1">
    <source>
        <dbReference type="SAM" id="MobiDB-lite"/>
    </source>
</evidence>
<dbReference type="SUPFAM" id="SSF55144">
    <property type="entry name" value="LigT-like"/>
    <property type="match status" value="1"/>
</dbReference>
<dbReference type="AlphaFoldDB" id="A0A162JBR7"/>
<keyword evidence="2" id="KW-0812">Transmembrane</keyword>
<sequence length="548" mass="59732">MTMLLPKDFSVLASRDDVVYVTKNNHPNEVLVLVFIFVASIVVVVLAFVALFCIRQKKRNRRQDLVPLPLSSSSASSSSSSSVPAQRRIAKFHRKRRPPPITIPPAKPGLPILTGREVHGYYATTPVLQHKPRPPARRKPVPKPPTQSQRPRPAEKGQPTLLAGASSHLRCILGETAESRMASVSASTAAAPEPTDAKNKFEDLSGVVVQPDDNPYQALIAACDDDPARMQAVYATHRTTRNAQQRAAFLDPAFDGILVDQILRRIEDPSIDPSFADPRHGLVFWARPPEHILQLAAHLQAQLQLAAPHLWLMPLHRMHMTALEIVHSRTPDEAYAVVQTMARATIHRVEDGHKNNGSSSQDGNGLAALVNYPYRHRARLVKPLLSYDRAAVALSFLPAAGEPHASPPPVPPSTDSNDSQDDGDDAFTYHHLRRDLLNRARATGVAVASRYVVPSAHITLARFLDPADHATAAARQAWVAALDGLNARLERDVWTAQWTTAPTAATASADGSGRLVGEWVVGQERGLDARTGALWYGGGRSVMVGEGF</sequence>
<feature type="transmembrane region" description="Helical" evidence="2">
    <location>
        <begin position="30"/>
        <end position="54"/>
    </location>
</feature>
<dbReference type="STRING" id="1081102.A0A162JBR7"/>
<feature type="compositionally biased region" description="Pro residues" evidence="1">
    <location>
        <begin position="99"/>
        <end position="108"/>
    </location>
</feature>
<dbReference type="OrthoDB" id="2967263at2759"/>
<reference evidence="3 4" key="1">
    <citation type="journal article" date="2016" name="Genome Biol. Evol.">
        <title>Divergent and convergent evolution of fungal pathogenicity.</title>
        <authorList>
            <person name="Shang Y."/>
            <person name="Xiao G."/>
            <person name="Zheng P."/>
            <person name="Cen K."/>
            <person name="Zhan S."/>
            <person name="Wang C."/>
        </authorList>
    </citation>
    <scope>NUCLEOTIDE SEQUENCE [LARGE SCALE GENOMIC DNA]</scope>
    <source>
        <strain evidence="3 4">RCEF 264</strain>
    </source>
</reference>
<evidence type="ECO:0000313" key="4">
    <source>
        <dbReference type="Proteomes" id="UP000076874"/>
    </source>
</evidence>
<feature type="compositionally biased region" description="Basic residues" evidence="1">
    <location>
        <begin position="88"/>
        <end position="98"/>
    </location>
</feature>
<dbReference type="GO" id="GO:0016874">
    <property type="term" value="F:ligase activity"/>
    <property type="evidence" value="ECO:0007669"/>
    <property type="project" value="UniProtKB-KW"/>
</dbReference>
<keyword evidence="2" id="KW-0472">Membrane</keyword>
<feature type="region of interest" description="Disordered" evidence="1">
    <location>
        <begin position="68"/>
        <end position="112"/>
    </location>
</feature>
<organism evidence="3 4">
    <name type="scientific">Niveomyces insectorum RCEF 264</name>
    <dbReference type="NCBI Taxonomy" id="1081102"/>
    <lineage>
        <taxon>Eukaryota</taxon>
        <taxon>Fungi</taxon>
        <taxon>Dikarya</taxon>
        <taxon>Ascomycota</taxon>
        <taxon>Pezizomycotina</taxon>
        <taxon>Sordariomycetes</taxon>
        <taxon>Hypocreomycetidae</taxon>
        <taxon>Hypocreales</taxon>
        <taxon>Cordycipitaceae</taxon>
        <taxon>Niveomyces</taxon>
    </lineage>
</organism>
<feature type="region of interest" description="Disordered" evidence="1">
    <location>
        <begin position="125"/>
        <end position="162"/>
    </location>
</feature>
<comment type="caution">
    <text evidence="3">The sequence shown here is derived from an EMBL/GenBank/DDBJ whole genome shotgun (WGS) entry which is preliminary data.</text>
</comment>
<keyword evidence="2" id="KW-1133">Transmembrane helix</keyword>
<gene>
    <name evidence="3" type="ORF">SPI_01208</name>
</gene>
<name>A0A162JBR7_9HYPO</name>
<evidence type="ECO:0000256" key="2">
    <source>
        <dbReference type="SAM" id="Phobius"/>
    </source>
</evidence>
<dbReference type="Proteomes" id="UP000076874">
    <property type="component" value="Unassembled WGS sequence"/>
</dbReference>
<evidence type="ECO:0000313" key="3">
    <source>
        <dbReference type="EMBL" id="OAA66632.1"/>
    </source>
</evidence>
<dbReference type="EMBL" id="AZHD01000002">
    <property type="protein sequence ID" value="OAA66632.1"/>
    <property type="molecule type" value="Genomic_DNA"/>
</dbReference>
<feature type="region of interest" description="Disordered" evidence="1">
    <location>
        <begin position="402"/>
        <end position="426"/>
    </location>
</feature>
<dbReference type="InterPro" id="IPR009097">
    <property type="entry name" value="Cyclic_Pdiesterase"/>
</dbReference>
<proteinExistence type="predicted"/>
<accession>A0A162JBR7</accession>
<keyword evidence="4" id="KW-1185">Reference proteome</keyword>